<feature type="region of interest" description="Disordered" evidence="3">
    <location>
        <begin position="109"/>
        <end position="149"/>
    </location>
</feature>
<gene>
    <name evidence="6" type="ORF">OD750_017695</name>
</gene>
<dbReference type="EMBL" id="JAOVZO020000018">
    <property type="protein sequence ID" value="MDC8014383.1"/>
    <property type="molecule type" value="Genomic_DNA"/>
</dbReference>
<keyword evidence="4" id="KW-1133">Transmembrane helix</keyword>
<feature type="domain" description="OmpR/PhoB-type" evidence="5">
    <location>
        <begin position="3"/>
        <end position="102"/>
    </location>
</feature>
<evidence type="ECO:0000256" key="2">
    <source>
        <dbReference type="PROSITE-ProRule" id="PRU01091"/>
    </source>
</evidence>
<dbReference type="SUPFAM" id="SSF82171">
    <property type="entry name" value="DPP6 N-terminal domain-like"/>
    <property type="match status" value="1"/>
</dbReference>
<proteinExistence type="predicted"/>
<dbReference type="PANTHER" id="PTHR36842:SF1">
    <property type="entry name" value="PROTEIN TOLB"/>
    <property type="match status" value="1"/>
</dbReference>
<dbReference type="CDD" id="cd00383">
    <property type="entry name" value="trans_reg_C"/>
    <property type="match status" value="1"/>
</dbReference>
<dbReference type="GO" id="GO:0000160">
    <property type="term" value="P:phosphorelay signal transduction system"/>
    <property type="evidence" value="ECO:0007669"/>
    <property type="project" value="InterPro"/>
</dbReference>
<dbReference type="InterPro" id="IPR036388">
    <property type="entry name" value="WH-like_DNA-bd_sf"/>
</dbReference>
<keyword evidence="4" id="KW-0472">Membrane</keyword>
<feature type="DNA-binding region" description="OmpR/PhoB-type" evidence="2">
    <location>
        <begin position="3"/>
        <end position="102"/>
    </location>
</feature>
<evidence type="ECO:0000256" key="1">
    <source>
        <dbReference type="ARBA" id="ARBA00023125"/>
    </source>
</evidence>
<dbReference type="InterPro" id="IPR001867">
    <property type="entry name" value="OmpR/PhoB-type_DNA-bd"/>
</dbReference>
<comment type="caution">
    <text evidence="6">The sequence shown here is derived from an EMBL/GenBank/DDBJ whole genome shotgun (WGS) entry which is preliminary data.</text>
</comment>
<protein>
    <submittedName>
        <fullName evidence="6">Winged helix-turn-helix domain-containing protein</fullName>
    </submittedName>
</protein>
<dbReference type="PANTHER" id="PTHR36842">
    <property type="entry name" value="PROTEIN TOLB HOMOLOG"/>
    <property type="match status" value="1"/>
</dbReference>
<evidence type="ECO:0000313" key="7">
    <source>
        <dbReference type="Proteomes" id="UP001139971"/>
    </source>
</evidence>
<dbReference type="Gene3D" id="2.120.10.30">
    <property type="entry name" value="TolB, C-terminal domain"/>
    <property type="match status" value="2"/>
</dbReference>
<dbReference type="SUPFAM" id="SSF46894">
    <property type="entry name" value="C-terminal effector domain of the bipartite response regulators"/>
    <property type="match status" value="1"/>
</dbReference>
<dbReference type="SUPFAM" id="SSF69304">
    <property type="entry name" value="Tricorn protease N-terminal domain"/>
    <property type="match status" value="1"/>
</dbReference>
<sequence length="729" mass="78586">MQTDIWQLGDAVADLGTQRIRRDGKEHRLTPRAAAVLRALIETGDRPLSRDAALDRVWGHVATGDEVVGKAINELRQALGDTDAAQRRYIETIPKLGYRLLCPVAPVARGTDPASQPPADAAAPARGADGDDDTAAAATTAADPAPPQRLRRSGIALPVGLAIAIAIAVIVLPWQREPKSDAYPAASLRAAFSRSPQILTPAADYMGYADLLPDGSRALFAAPVDGTVRVFARTFDGAQTRIGSLTGGADFALAVSHDGTRVAYQHFGDDGACRIRLHALADGTEREIGNCSTRFAEWLEFSPDDAFLLVPRMRPGDAHMSLHRLDLADGGVTPFDYPRDAAADDVQARWSPDARRLAIRRGPQPNSGLWIFDAAGGSMRQVVPDDIGLDGYAWLPDGSGLVIGVHRGIDAGLWRVDAATGRREPLGLRGATDPVIDRAGSRLLFCLGTRRVGLVRQAIDGSADATLEQPHRGERGDEWFPRLSADGTALAFLADHDGRVAVRVAREGQATRRLPDVAGFVPQGTPAFSAEGTSLVVPMRADDGGGVLFEFDLARGAWTRLGVTARRIEQAWLSPDDKWLYYVAFADAERTLWRRSRETGVEQSLARGLERGPIGGDADGGVYYIDAGRQALMRRAPDGTTQRRVDDMGYWTAYAWTRADDGIYVLMEPAGKNFGLYFVGADAAPVLVEPTDGVATLGLAVRREARELLIARTLPRAHDLAWLPLPARR</sequence>
<reference evidence="6" key="1">
    <citation type="submission" date="2023-02" db="EMBL/GenBank/DDBJ databases">
        <title>Tahibacter soli sp. nov. isolated from soil.</title>
        <authorList>
            <person name="Baek J.H."/>
            <person name="Lee J.K."/>
            <person name="Choi D.G."/>
            <person name="Jeon C.O."/>
        </authorList>
    </citation>
    <scope>NUCLEOTIDE SEQUENCE</scope>
    <source>
        <strain evidence="6">BL</strain>
    </source>
</reference>
<feature type="compositionally biased region" description="Low complexity" evidence="3">
    <location>
        <begin position="111"/>
        <end position="127"/>
    </location>
</feature>
<accession>A0A9X4BJ86</accession>
<name>A0A9X4BJ86_9GAMM</name>
<dbReference type="GO" id="GO:0006355">
    <property type="term" value="P:regulation of DNA-templated transcription"/>
    <property type="evidence" value="ECO:0007669"/>
    <property type="project" value="InterPro"/>
</dbReference>
<dbReference type="Pfam" id="PF00486">
    <property type="entry name" value="Trans_reg_C"/>
    <property type="match status" value="1"/>
</dbReference>
<dbReference type="Gene3D" id="1.10.10.10">
    <property type="entry name" value="Winged helix-like DNA-binding domain superfamily/Winged helix DNA-binding domain"/>
    <property type="match status" value="1"/>
</dbReference>
<organism evidence="6 7">
    <name type="scientific">Tahibacter soli</name>
    <dbReference type="NCBI Taxonomy" id="2983605"/>
    <lineage>
        <taxon>Bacteria</taxon>
        <taxon>Pseudomonadati</taxon>
        <taxon>Pseudomonadota</taxon>
        <taxon>Gammaproteobacteria</taxon>
        <taxon>Lysobacterales</taxon>
        <taxon>Rhodanobacteraceae</taxon>
        <taxon>Tahibacter</taxon>
    </lineage>
</organism>
<dbReference type="InterPro" id="IPR011042">
    <property type="entry name" value="6-blade_b-propeller_TolB-like"/>
</dbReference>
<dbReference type="Proteomes" id="UP001139971">
    <property type="component" value="Unassembled WGS sequence"/>
</dbReference>
<evidence type="ECO:0000259" key="5">
    <source>
        <dbReference type="PROSITE" id="PS51755"/>
    </source>
</evidence>
<dbReference type="AlphaFoldDB" id="A0A9X4BJ86"/>
<evidence type="ECO:0000256" key="4">
    <source>
        <dbReference type="SAM" id="Phobius"/>
    </source>
</evidence>
<evidence type="ECO:0000313" key="6">
    <source>
        <dbReference type="EMBL" id="MDC8014383.1"/>
    </source>
</evidence>
<keyword evidence="7" id="KW-1185">Reference proteome</keyword>
<dbReference type="GO" id="GO:0003677">
    <property type="term" value="F:DNA binding"/>
    <property type="evidence" value="ECO:0007669"/>
    <property type="project" value="UniProtKB-UniRule"/>
</dbReference>
<dbReference type="InterPro" id="IPR016032">
    <property type="entry name" value="Sig_transdc_resp-reg_C-effctor"/>
</dbReference>
<dbReference type="RefSeq" id="WP_263545130.1">
    <property type="nucleotide sequence ID" value="NZ_JAOVZO020000018.1"/>
</dbReference>
<keyword evidence="4" id="KW-0812">Transmembrane</keyword>
<feature type="transmembrane region" description="Helical" evidence="4">
    <location>
        <begin position="155"/>
        <end position="174"/>
    </location>
</feature>
<dbReference type="SMART" id="SM00862">
    <property type="entry name" value="Trans_reg_C"/>
    <property type="match status" value="1"/>
</dbReference>
<keyword evidence="1 2" id="KW-0238">DNA-binding</keyword>
<dbReference type="PROSITE" id="PS51755">
    <property type="entry name" value="OMPR_PHOB"/>
    <property type="match status" value="1"/>
</dbReference>
<evidence type="ECO:0000256" key="3">
    <source>
        <dbReference type="SAM" id="MobiDB-lite"/>
    </source>
</evidence>